<sequence length="318" mass="34262">MSELEVRPWRRYGHDRLYVQRPDGERLGYWDCAAGTAVLADGCDDAGRAAFDAALAHHPGVVRPRAAPEQLDVAAEEAVGVPVPRASAAAEVSAAVPVLPVREAAAEVPWTDLAATRPGAAARAKALELRQTSPVRTFLTRLLGVHTEERAWRIGADGEEAVAAQLLRLGERWKVLHAVPVGDRGSDIDHVVVGPGGVFTVNTKHHPRARVWIGGGTFIVNGQRVPYVRNSRHEARRAARLLAAAGAGPVDVTGVVAVVGARGGLTIRRQPDDVVVVTSRRRLARWLAAQPERLTDGEVARLHDIARRSDTWVRPSGR</sequence>
<evidence type="ECO:0000313" key="2">
    <source>
        <dbReference type="EMBL" id="MEJ5943869.1"/>
    </source>
</evidence>
<organism evidence="2 3">
    <name type="scientific">Pseudokineococcus basanitobsidens</name>
    <dbReference type="NCBI Taxonomy" id="1926649"/>
    <lineage>
        <taxon>Bacteria</taxon>
        <taxon>Bacillati</taxon>
        <taxon>Actinomycetota</taxon>
        <taxon>Actinomycetes</taxon>
        <taxon>Kineosporiales</taxon>
        <taxon>Kineosporiaceae</taxon>
        <taxon>Pseudokineococcus</taxon>
    </lineage>
</organism>
<accession>A0ABU8RFL9</accession>
<name>A0ABU8RFL9_9ACTN</name>
<dbReference type="RefSeq" id="WP_339573260.1">
    <property type="nucleotide sequence ID" value="NZ_JBBIAA010000001.1"/>
</dbReference>
<protein>
    <submittedName>
        <fullName evidence="2">Nuclease-related domain-containing protein</fullName>
    </submittedName>
</protein>
<evidence type="ECO:0000259" key="1">
    <source>
        <dbReference type="PROSITE" id="PS50965"/>
    </source>
</evidence>
<comment type="caution">
    <text evidence="2">The sequence shown here is derived from an EMBL/GenBank/DDBJ whole genome shotgun (WGS) entry which is preliminary data.</text>
</comment>
<dbReference type="InterPro" id="IPR011528">
    <property type="entry name" value="NERD"/>
</dbReference>
<dbReference type="Pfam" id="PF08378">
    <property type="entry name" value="NERD"/>
    <property type="match status" value="1"/>
</dbReference>
<gene>
    <name evidence="2" type="ORF">WDZ17_00990</name>
</gene>
<dbReference type="EMBL" id="JBBIAA010000001">
    <property type="protein sequence ID" value="MEJ5943869.1"/>
    <property type="molecule type" value="Genomic_DNA"/>
</dbReference>
<feature type="domain" description="NERD" evidence="1">
    <location>
        <begin position="154"/>
        <end position="265"/>
    </location>
</feature>
<dbReference type="PROSITE" id="PS50965">
    <property type="entry name" value="NERD"/>
    <property type="match status" value="1"/>
</dbReference>
<dbReference type="Proteomes" id="UP001387100">
    <property type="component" value="Unassembled WGS sequence"/>
</dbReference>
<reference evidence="2 3" key="1">
    <citation type="journal article" date="2017" name="Int. J. Syst. Evol. Microbiol.">
        <title>Pseudokineococcus basanitobsidens sp. nov., isolated from volcanic rock.</title>
        <authorList>
            <person name="Lee D.W."/>
            <person name="Park M.Y."/>
            <person name="Kim J.J."/>
            <person name="Kim B.S."/>
        </authorList>
    </citation>
    <scope>NUCLEOTIDE SEQUENCE [LARGE SCALE GENOMIC DNA]</scope>
    <source>
        <strain evidence="2 3">DSM 103726</strain>
    </source>
</reference>
<keyword evidence="3" id="KW-1185">Reference proteome</keyword>
<evidence type="ECO:0000313" key="3">
    <source>
        <dbReference type="Proteomes" id="UP001387100"/>
    </source>
</evidence>
<proteinExistence type="predicted"/>